<evidence type="ECO:0000313" key="1">
    <source>
        <dbReference type="EMBL" id="PIQ06898.1"/>
    </source>
</evidence>
<proteinExistence type="predicted"/>
<dbReference type="Pfam" id="PF20095">
    <property type="entry name" value="DUF6485"/>
    <property type="match status" value="1"/>
</dbReference>
<organism evidence="1 2">
    <name type="scientific">Candidatus Nealsonbacteria bacterium CG18_big_fil_WC_8_21_14_2_50_37_10</name>
    <dbReference type="NCBI Taxonomy" id="1974717"/>
    <lineage>
        <taxon>Bacteria</taxon>
        <taxon>Candidatus Nealsoniibacteriota</taxon>
    </lineage>
</organism>
<evidence type="ECO:0008006" key="3">
    <source>
        <dbReference type="Google" id="ProtNLM"/>
    </source>
</evidence>
<dbReference type="AlphaFoldDB" id="A0A2H0FJL6"/>
<reference evidence="1 2" key="1">
    <citation type="submission" date="2017-09" db="EMBL/GenBank/DDBJ databases">
        <title>Depth-based differentiation of microbial function through sediment-hosted aquifers and enrichment of novel symbionts in the deep terrestrial subsurface.</title>
        <authorList>
            <person name="Probst A.J."/>
            <person name="Ladd B."/>
            <person name="Jarett J.K."/>
            <person name="Geller-Mcgrath D.E."/>
            <person name="Sieber C.M."/>
            <person name="Emerson J.B."/>
            <person name="Anantharaman K."/>
            <person name="Thomas B.C."/>
            <person name="Malmstrom R."/>
            <person name="Stieglmeier M."/>
            <person name="Klingl A."/>
            <person name="Woyke T."/>
            <person name="Ryan C.M."/>
            <person name="Banfield J.F."/>
        </authorList>
    </citation>
    <scope>NUCLEOTIDE SEQUENCE [LARGE SCALE GENOMIC DNA]</scope>
    <source>
        <strain evidence="1">CG18_big_fil_WC_8_21_14_2_50_37_10</strain>
    </source>
</reference>
<dbReference type="Proteomes" id="UP000230778">
    <property type="component" value="Unassembled WGS sequence"/>
</dbReference>
<dbReference type="EMBL" id="PCUC01000079">
    <property type="protein sequence ID" value="PIQ06898.1"/>
    <property type="molecule type" value="Genomic_DNA"/>
</dbReference>
<comment type="caution">
    <text evidence="1">The sequence shown here is derived from an EMBL/GenBank/DDBJ whole genome shotgun (WGS) entry which is preliminary data.</text>
</comment>
<gene>
    <name evidence="1" type="ORF">COW72_01480</name>
</gene>
<evidence type="ECO:0000313" key="2">
    <source>
        <dbReference type="Proteomes" id="UP000230778"/>
    </source>
</evidence>
<name>A0A2H0FJL6_9BACT</name>
<accession>A0A2H0FJL6</accession>
<protein>
    <recommendedName>
        <fullName evidence="3">Cytosolic protein</fullName>
    </recommendedName>
</protein>
<sequence length="63" mass="7463">MECQKEENLKDCPCTYPDCPRKGMCCECVKHHREKGELPACYFSEKAEKTFDRSIKNFIKEQK</sequence>